<comment type="caution">
    <text evidence="2">The sequence shown here is derived from an EMBL/GenBank/DDBJ whole genome shotgun (WGS) entry which is preliminary data.</text>
</comment>
<dbReference type="AlphaFoldDB" id="A0A8J5SDS1"/>
<sequence>MNKTAEERTAGGITAALGARHDLTSPLTRAVDTNLAMNSPAANNDETINQTRQPRDLQKKKSRHKSREAESNPGDSEPGPGPRCARKDAASTCSESARRNPTWSEAPPAKEEGIEEREQPSSGRRRRPGRAAALVFGSRQLRMI</sequence>
<feature type="compositionally biased region" description="Basic and acidic residues" evidence="1">
    <location>
        <begin position="108"/>
        <end position="119"/>
    </location>
</feature>
<feature type="region of interest" description="Disordered" evidence="1">
    <location>
        <begin position="1"/>
        <end position="144"/>
    </location>
</feature>
<gene>
    <name evidence="2" type="ORF">GUJ93_ZPchr0001g30753</name>
</gene>
<reference evidence="2" key="1">
    <citation type="journal article" date="2021" name="bioRxiv">
        <title>Whole Genome Assembly and Annotation of Northern Wild Rice, Zizania palustris L., Supports a Whole Genome Duplication in the Zizania Genus.</title>
        <authorList>
            <person name="Haas M."/>
            <person name="Kono T."/>
            <person name="Macchietto M."/>
            <person name="Millas R."/>
            <person name="McGilp L."/>
            <person name="Shao M."/>
            <person name="Duquette J."/>
            <person name="Hirsch C.N."/>
            <person name="Kimball J."/>
        </authorList>
    </citation>
    <scope>NUCLEOTIDE SEQUENCE</scope>
    <source>
        <tissue evidence="2">Fresh leaf tissue</tissue>
    </source>
</reference>
<evidence type="ECO:0000313" key="3">
    <source>
        <dbReference type="Proteomes" id="UP000729402"/>
    </source>
</evidence>
<evidence type="ECO:0000313" key="2">
    <source>
        <dbReference type="EMBL" id="KAG8053259.1"/>
    </source>
</evidence>
<dbReference type="EMBL" id="JAAALK010000288">
    <property type="protein sequence ID" value="KAG8053259.1"/>
    <property type="molecule type" value="Genomic_DNA"/>
</dbReference>
<feature type="compositionally biased region" description="Polar residues" evidence="1">
    <location>
        <begin position="91"/>
        <end position="103"/>
    </location>
</feature>
<organism evidence="2 3">
    <name type="scientific">Zizania palustris</name>
    <name type="common">Northern wild rice</name>
    <dbReference type="NCBI Taxonomy" id="103762"/>
    <lineage>
        <taxon>Eukaryota</taxon>
        <taxon>Viridiplantae</taxon>
        <taxon>Streptophyta</taxon>
        <taxon>Embryophyta</taxon>
        <taxon>Tracheophyta</taxon>
        <taxon>Spermatophyta</taxon>
        <taxon>Magnoliopsida</taxon>
        <taxon>Liliopsida</taxon>
        <taxon>Poales</taxon>
        <taxon>Poaceae</taxon>
        <taxon>BOP clade</taxon>
        <taxon>Oryzoideae</taxon>
        <taxon>Oryzeae</taxon>
        <taxon>Zizaniinae</taxon>
        <taxon>Zizania</taxon>
    </lineage>
</organism>
<feature type="compositionally biased region" description="Polar residues" evidence="1">
    <location>
        <begin position="35"/>
        <end position="52"/>
    </location>
</feature>
<proteinExistence type="predicted"/>
<protein>
    <submittedName>
        <fullName evidence="2">Uncharacterized protein</fullName>
    </submittedName>
</protein>
<dbReference type="Proteomes" id="UP000729402">
    <property type="component" value="Unassembled WGS sequence"/>
</dbReference>
<accession>A0A8J5SDS1</accession>
<reference evidence="2" key="2">
    <citation type="submission" date="2021-02" db="EMBL/GenBank/DDBJ databases">
        <authorList>
            <person name="Kimball J.A."/>
            <person name="Haas M.W."/>
            <person name="Macchietto M."/>
            <person name="Kono T."/>
            <person name="Duquette J."/>
            <person name="Shao M."/>
        </authorList>
    </citation>
    <scope>NUCLEOTIDE SEQUENCE</scope>
    <source>
        <tissue evidence="2">Fresh leaf tissue</tissue>
    </source>
</reference>
<evidence type="ECO:0000256" key="1">
    <source>
        <dbReference type="SAM" id="MobiDB-lite"/>
    </source>
</evidence>
<name>A0A8J5SDS1_ZIZPA</name>
<keyword evidence="3" id="KW-1185">Reference proteome</keyword>